<dbReference type="PANTHER" id="PTHR46370">
    <property type="entry name" value="GPALPP MOTIFS-CONTAINING PROTEIN 1"/>
    <property type="match status" value="1"/>
</dbReference>
<feature type="region of interest" description="Disordered" evidence="1">
    <location>
        <begin position="242"/>
        <end position="277"/>
    </location>
</feature>
<evidence type="ECO:0000313" key="4">
    <source>
        <dbReference type="Proteomes" id="UP001372834"/>
    </source>
</evidence>
<sequence>MTSDEEESSHSRKKFKSERTFEEHVSPSEDLCEDLNTFGPVLPPHLLQKKQEECRNQQKIYGPVLPEGIRRKEDTEAEPVASSSGKKVIGPEIPEHLRNPVDEDFDEESNEEDEYEDFGPSLELMATDDPSNRYAPKVGSIKRNKESEKESVKQRESWMLELPEEMKGNLSLSTRRFKSRVISEKERDRSVWTETPQDKLKKKHKSKEKDYSEILQAKIIDDRNKEMEKLVELSKRKYKKKEESLMEIHQRKLKEKKKKAEKEEKKPERRPFDRDIDLQIRRVDEGQRRAMLNKAMSLNSKFASGESKFL</sequence>
<evidence type="ECO:0000256" key="1">
    <source>
        <dbReference type="SAM" id="MobiDB-lite"/>
    </source>
</evidence>
<dbReference type="EMBL" id="JAWJWE010000001">
    <property type="protein sequence ID" value="KAK6644504.1"/>
    <property type="molecule type" value="Genomic_DNA"/>
</dbReference>
<dbReference type="AlphaFoldDB" id="A0AAN8SDV1"/>
<feature type="compositionally biased region" description="Basic and acidic residues" evidence="1">
    <location>
        <begin position="258"/>
        <end position="277"/>
    </location>
</feature>
<reference evidence="3 4" key="1">
    <citation type="submission" date="2023-10" db="EMBL/GenBank/DDBJ databases">
        <title>Genomes of two closely related lineages of the louse Polyplax serrata with different host specificities.</title>
        <authorList>
            <person name="Martinu J."/>
            <person name="Tarabai H."/>
            <person name="Stefka J."/>
            <person name="Hypsa V."/>
        </authorList>
    </citation>
    <scope>NUCLEOTIDE SEQUENCE [LARGE SCALE GENOMIC DNA]</scope>
    <source>
        <strain evidence="3">HR10_N</strain>
    </source>
</reference>
<dbReference type="Proteomes" id="UP001372834">
    <property type="component" value="Unassembled WGS sequence"/>
</dbReference>
<dbReference type="Pfam" id="PF12572">
    <property type="entry name" value="DUF3752"/>
    <property type="match status" value="1"/>
</dbReference>
<comment type="caution">
    <text evidence="3">The sequence shown here is derived from an EMBL/GenBank/DDBJ whole genome shotgun (WGS) entry which is preliminary data.</text>
</comment>
<evidence type="ECO:0000259" key="2">
    <source>
        <dbReference type="Pfam" id="PF12572"/>
    </source>
</evidence>
<evidence type="ECO:0000313" key="3">
    <source>
        <dbReference type="EMBL" id="KAK6644504.1"/>
    </source>
</evidence>
<feature type="compositionally biased region" description="Basic and acidic residues" evidence="1">
    <location>
        <begin position="17"/>
        <end position="27"/>
    </location>
</feature>
<feature type="compositionally biased region" description="Acidic residues" evidence="1">
    <location>
        <begin position="102"/>
        <end position="117"/>
    </location>
</feature>
<protein>
    <recommendedName>
        <fullName evidence="2">DUF3752 domain-containing protein</fullName>
    </recommendedName>
</protein>
<organism evidence="3 4">
    <name type="scientific">Polyplax serrata</name>
    <name type="common">Common mouse louse</name>
    <dbReference type="NCBI Taxonomy" id="468196"/>
    <lineage>
        <taxon>Eukaryota</taxon>
        <taxon>Metazoa</taxon>
        <taxon>Ecdysozoa</taxon>
        <taxon>Arthropoda</taxon>
        <taxon>Hexapoda</taxon>
        <taxon>Insecta</taxon>
        <taxon>Pterygota</taxon>
        <taxon>Neoptera</taxon>
        <taxon>Paraneoptera</taxon>
        <taxon>Psocodea</taxon>
        <taxon>Troctomorpha</taxon>
        <taxon>Phthiraptera</taxon>
        <taxon>Anoplura</taxon>
        <taxon>Polyplacidae</taxon>
        <taxon>Polyplax</taxon>
    </lineage>
</organism>
<dbReference type="InterPro" id="IPR046331">
    <property type="entry name" value="GPAM1-like"/>
</dbReference>
<feature type="region of interest" description="Disordered" evidence="1">
    <location>
        <begin position="1"/>
        <end position="28"/>
    </location>
</feature>
<name>A0AAN8SDV1_POLSC</name>
<proteinExistence type="predicted"/>
<gene>
    <name evidence="3" type="ORF">RUM43_000771</name>
</gene>
<feature type="region of interest" description="Disordered" evidence="1">
    <location>
        <begin position="65"/>
        <end position="154"/>
    </location>
</feature>
<feature type="domain" description="DUF3752" evidence="2">
    <location>
        <begin position="172"/>
        <end position="302"/>
    </location>
</feature>
<feature type="region of interest" description="Disordered" evidence="1">
    <location>
        <begin position="183"/>
        <end position="208"/>
    </location>
</feature>
<dbReference type="InterPro" id="IPR022226">
    <property type="entry name" value="DUF3752"/>
</dbReference>
<feature type="compositionally biased region" description="Basic and acidic residues" evidence="1">
    <location>
        <begin position="183"/>
        <end position="199"/>
    </location>
</feature>
<accession>A0AAN8SDV1</accession>
<feature type="compositionally biased region" description="Basic and acidic residues" evidence="1">
    <location>
        <begin position="143"/>
        <end position="154"/>
    </location>
</feature>
<dbReference type="PANTHER" id="PTHR46370:SF1">
    <property type="entry name" value="GPALPP MOTIFS-CONTAINING PROTEIN 1"/>
    <property type="match status" value="1"/>
</dbReference>